<dbReference type="SMR" id="A0A076FC53"/>
<dbReference type="Proteomes" id="UP000203413">
    <property type="component" value="Segment"/>
</dbReference>
<dbReference type="RefSeq" id="YP_009051862.1">
    <property type="nucleotide sequence ID" value="NC_024692.1"/>
</dbReference>
<accession>A0A076FC53</accession>
<dbReference type="KEGG" id="vg:20098330"/>
<keyword evidence="2" id="KW-1185">Reference proteome</keyword>
<dbReference type="EMBL" id="KJ184318">
    <property type="protein sequence ID" value="AII15812.1"/>
    <property type="molecule type" value="Genomic_DNA"/>
</dbReference>
<name>A0A076FC53_9VIRU</name>
<organism evidence="1 2">
    <name type="scientific">Penaeus monodon nudivirus</name>
    <dbReference type="NCBI Taxonomy" id="1529056"/>
    <lineage>
        <taxon>Viruses</taxon>
        <taxon>Viruses incertae sedis</taxon>
        <taxon>Naldaviricetes</taxon>
        <taxon>Lefavirales</taxon>
        <taxon>Nudiviridae</taxon>
        <taxon>Gammanudivirus</taxon>
        <taxon>Gammanudivirus pemonodonis</taxon>
    </lineage>
</organism>
<proteinExistence type="predicted"/>
<dbReference type="GeneID" id="20098330"/>
<reference evidence="1 2" key="1">
    <citation type="journal article" date="2014" name="BMC Genomics">
        <title>The genome and occlusion bodies of marine Penaeus monodon nudivirus (PmNV, also known as MBV and PemoNPV) suggest that it should be assigned to a new nudivirus genus that is distinct from the terrestrial nudiviruses.</title>
        <authorList>
            <person name="Yang Y.T."/>
            <person name="Lee D.Y."/>
            <person name="Wang Y."/>
            <person name="Hu J.M."/>
            <person name="Li W.H."/>
            <person name="Leu J.H."/>
            <person name="Chang G.D."/>
            <person name="Ke H.M."/>
            <person name="Kang S.T."/>
            <person name="Lin S.S."/>
            <person name="Kou G.H."/>
            <person name="Lo C.F."/>
        </authorList>
    </citation>
    <scope>NUCLEOTIDE SEQUENCE [LARGE SCALE GENOMIC DNA]</scope>
    <source>
        <strain evidence="1">Indonesia</strain>
    </source>
</reference>
<sequence length="397" mass="45976">MSFCIDYDLNTVLVNNTNSYKIVDNEFTHEDKTYTIFNFTTTLVKHKQNSVSESQTQYFDVPLIMEKEKAIQIVKDIANISQYQLSLSDKMGNVLGNKDDLVKTLDRIKDQILDELQNHDNSVDLNENFKEIVRMIFTYAKNYNADDMIKSLAAANVSKFSIVYDEINISKILGDLTKYISYHNTYHEQLINKRGFTIYPDALFMIIIINTLMSSTLPTLKGSINMNSIESMLLHALIEMMVSITTMKLDKEMFINERNHEATKIKRRYFSKFPTLKNGDVEQIKFALNSNKAFKEMLESESISLYPFIMFYGQPDKVRITQCYEACKTGTANENIKNQINWIAPSKFYDLLVDFCNKHSDEFSRYDSQSFETLISTFSINGTKQIISSAEVENMEY</sequence>
<gene>
    <name evidence="1" type="primary">p51</name>
    <name evidence="1" type="ORF">PmNV_024</name>
</gene>
<evidence type="ECO:0000313" key="1">
    <source>
        <dbReference type="EMBL" id="AII15812.1"/>
    </source>
</evidence>
<evidence type="ECO:0000313" key="2">
    <source>
        <dbReference type="Proteomes" id="UP000203413"/>
    </source>
</evidence>
<protein>
    <submittedName>
        <fullName evidence="1">p51</fullName>
    </submittedName>
</protein>